<dbReference type="Proteomes" id="UP000561077">
    <property type="component" value="Unassembled WGS sequence"/>
</dbReference>
<dbReference type="AlphaFoldDB" id="A0A7W4IKZ9"/>
<accession>A0A7W4IKZ9</accession>
<evidence type="ECO:0000313" key="2">
    <source>
        <dbReference type="EMBL" id="MBB2164781.1"/>
    </source>
</evidence>
<reference evidence="4 5" key="1">
    <citation type="submission" date="2020-04" db="EMBL/GenBank/DDBJ databases">
        <title>Description of novel Gluconacetobacter.</title>
        <authorList>
            <person name="Sombolestani A."/>
        </authorList>
    </citation>
    <scope>NUCLEOTIDE SEQUENCE [LARGE SCALE GENOMIC DNA]</scope>
    <source>
        <strain evidence="3 4">LMG 1728</strain>
        <strain evidence="2 5">LMG 1731</strain>
    </source>
</reference>
<protein>
    <submittedName>
        <fullName evidence="2">Uncharacterized protein</fullName>
    </submittedName>
</protein>
<dbReference type="RefSeq" id="WP_182973937.1">
    <property type="nucleotide sequence ID" value="NZ_JABEQO010000010.1"/>
</dbReference>
<keyword evidence="4" id="KW-1185">Reference proteome</keyword>
<comment type="caution">
    <text evidence="2">The sequence shown here is derived from an EMBL/GenBank/DDBJ whole genome shotgun (WGS) entry which is preliminary data.</text>
</comment>
<evidence type="ECO:0000313" key="4">
    <source>
        <dbReference type="Proteomes" id="UP000540490"/>
    </source>
</evidence>
<proteinExistence type="predicted"/>
<organism evidence="2 5">
    <name type="scientific">Gluconacetobacter dulcium</name>
    <dbReference type="NCBI Taxonomy" id="2729096"/>
    <lineage>
        <taxon>Bacteria</taxon>
        <taxon>Pseudomonadati</taxon>
        <taxon>Pseudomonadota</taxon>
        <taxon>Alphaproteobacteria</taxon>
        <taxon>Acetobacterales</taxon>
        <taxon>Acetobacteraceae</taxon>
        <taxon>Gluconacetobacter</taxon>
    </lineage>
</organism>
<gene>
    <name evidence="3" type="ORF">HLH25_09730</name>
    <name evidence="2" type="ORF">HLH26_09550</name>
</gene>
<evidence type="ECO:0000313" key="5">
    <source>
        <dbReference type="Proteomes" id="UP000561077"/>
    </source>
</evidence>
<feature type="region of interest" description="Disordered" evidence="1">
    <location>
        <begin position="1"/>
        <end position="22"/>
    </location>
</feature>
<dbReference type="Proteomes" id="UP000540490">
    <property type="component" value="Unassembled WGS sequence"/>
</dbReference>
<dbReference type="EMBL" id="JABEQN010000010">
    <property type="protein sequence ID" value="MBB2193917.1"/>
    <property type="molecule type" value="Genomic_DNA"/>
</dbReference>
<dbReference type="EMBL" id="JABEQO010000010">
    <property type="protein sequence ID" value="MBB2164781.1"/>
    <property type="molecule type" value="Genomic_DNA"/>
</dbReference>
<evidence type="ECO:0000256" key="1">
    <source>
        <dbReference type="SAM" id="MobiDB-lite"/>
    </source>
</evidence>
<name>A0A7W4IKZ9_9PROT</name>
<sequence length="94" mass="10069">MAATAAPAVMPAPPQERGKTLSGKEAAIATAVMSVSVFHDSDMHPDISERQDISGCIFPHPAAGACLNRDRLRQAPAFPHQRAESTLIFRVSRC</sequence>
<evidence type="ECO:0000313" key="3">
    <source>
        <dbReference type="EMBL" id="MBB2193917.1"/>
    </source>
</evidence>